<dbReference type="Gene3D" id="3.40.640.10">
    <property type="entry name" value="Type I PLP-dependent aspartate aminotransferase-like (Major domain)"/>
    <property type="match status" value="1"/>
</dbReference>
<dbReference type="InterPro" id="IPR005814">
    <property type="entry name" value="Aminotrans_3"/>
</dbReference>
<name>A0ABR7RFN4_9PROT</name>
<evidence type="ECO:0000313" key="5">
    <source>
        <dbReference type="Proteomes" id="UP000626026"/>
    </source>
</evidence>
<evidence type="ECO:0000313" key="4">
    <source>
        <dbReference type="EMBL" id="MBC9205354.1"/>
    </source>
</evidence>
<dbReference type="CDD" id="cd00610">
    <property type="entry name" value="OAT_like"/>
    <property type="match status" value="1"/>
</dbReference>
<keyword evidence="4" id="KW-0808">Transferase</keyword>
<dbReference type="GO" id="GO:0008483">
    <property type="term" value="F:transaminase activity"/>
    <property type="evidence" value="ECO:0007669"/>
    <property type="project" value="UniProtKB-KW"/>
</dbReference>
<dbReference type="Proteomes" id="UP000626026">
    <property type="component" value="Unassembled WGS sequence"/>
</dbReference>
<dbReference type="SUPFAM" id="SSF53383">
    <property type="entry name" value="PLP-dependent transferases"/>
    <property type="match status" value="1"/>
</dbReference>
<comment type="similarity">
    <text evidence="3">Belongs to the class-III pyridoxal-phosphate-dependent aminotransferase family.</text>
</comment>
<sequence length="452" mass="47710">MAPPTAPAGTLAQPETLRRNSDLDSAVAEARARYTNRRPASAALHQKALEVLPGGNTRSVLSYGPFPTAMERGEDCRVWDLDGQEYLDLCGEYTAGLFGHSEPRIHDALHAVLRRGTNLAAVGAGEERLARLLCGRFPSLQQVRFTNSGTEANLMALTVARAFTGRGTTLVFRGGYHGGVLTFPLTGSSMATLPLPFVLADYNDSEDAAAVARAHAGDLAAIIVEPMQGSGGCIPATPEFLASLRALADETGALLIFDEVMTSRMSAGGMQARLGITPELTTLGKYIAGGMSFGAFGGRADIMALLAEKLPHAGTFNNNVLSMAAGGVAMGEIFTADVAEALYQRGEKLRGRLNAVGTAAGLPLCFTGIGSMMTVHFRQPAPRRGYAATPGEEALRELFFLDMLEAGIYLARRGMVALSLPVGEAEMDRFVDTVTEFAESRRPLLLAGGVAG</sequence>
<comment type="caution">
    <text evidence="4">The sequence shown here is derived from an EMBL/GenBank/DDBJ whole genome shotgun (WGS) entry which is preliminary data.</text>
</comment>
<gene>
    <name evidence="4" type="ORF">IBL26_00785</name>
</gene>
<organism evidence="4 5">
    <name type="scientific">Teichococcus aerophilus</name>
    <dbReference type="NCBI Taxonomy" id="1224513"/>
    <lineage>
        <taxon>Bacteria</taxon>
        <taxon>Pseudomonadati</taxon>
        <taxon>Pseudomonadota</taxon>
        <taxon>Alphaproteobacteria</taxon>
        <taxon>Acetobacterales</taxon>
        <taxon>Roseomonadaceae</taxon>
        <taxon>Roseomonas</taxon>
    </lineage>
</organism>
<keyword evidence="4" id="KW-0032">Aminotransferase</keyword>
<comment type="cofactor">
    <cofactor evidence="1">
        <name>pyridoxal 5'-phosphate</name>
        <dbReference type="ChEBI" id="CHEBI:597326"/>
    </cofactor>
</comment>
<protein>
    <submittedName>
        <fullName evidence="4">Aminotransferase class III-fold pyridoxal phosphate-dependent enzyme</fullName>
    </submittedName>
</protein>
<accession>A0ABR7RFN4</accession>
<dbReference type="InterPro" id="IPR015422">
    <property type="entry name" value="PyrdxlP-dep_Trfase_small"/>
</dbReference>
<evidence type="ECO:0000256" key="1">
    <source>
        <dbReference type="ARBA" id="ARBA00001933"/>
    </source>
</evidence>
<dbReference type="PANTHER" id="PTHR43713:SF3">
    <property type="entry name" value="GLUTAMATE-1-SEMIALDEHYDE 2,1-AMINOMUTASE 1, CHLOROPLASTIC-RELATED"/>
    <property type="match status" value="1"/>
</dbReference>
<dbReference type="RefSeq" id="WP_187782526.1">
    <property type="nucleotide sequence ID" value="NZ_JACTVA010000001.1"/>
</dbReference>
<evidence type="ECO:0000256" key="3">
    <source>
        <dbReference type="RuleBase" id="RU003560"/>
    </source>
</evidence>
<dbReference type="PANTHER" id="PTHR43713">
    <property type="entry name" value="GLUTAMATE-1-SEMIALDEHYDE 2,1-AMINOMUTASE"/>
    <property type="match status" value="1"/>
</dbReference>
<dbReference type="Gene3D" id="3.90.1150.10">
    <property type="entry name" value="Aspartate Aminotransferase, domain 1"/>
    <property type="match status" value="1"/>
</dbReference>
<proteinExistence type="inferred from homology"/>
<dbReference type="EMBL" id="JACTVA010000001">
    <property type="protein sequence ID" value="MBC9205354.1"/>
    <property type="molecule type" value="Genomic_DNA"/>
</dbReference>
<dbReference type="InterPro" id="IPR015421">
    <property type="entry name" value="PyrdxlP-dep_Trfase_major"/>
</dbReference>
<dbReference type="InterPro" id="IPR015424">
    <property type="entry name" value="PyrdxlP-dep_Trfase"/>
</dbReference>
<keyword evidence="2 3" id="KW-0663">Pyridoxal phosphate</keyword>
<evidence type="ECO:0000256" key="2">
    <source>
        <dbReference type="ARBA" id="ARBA00022898"/>
    </source>
</evidence>
<dbReference type="Pfam" id="PF00202">
    <property type="entry name" value="Aminotran_3"/>
    <property type="match status" value="1"/>
</dbReference>
<keyword evidence="5" id="KW-1185">Reference proteome</keyword>
<reference evidence="4 5" key="1">
    <citation type="journal article" date="2013" name="Int. J. Syst. Evol. Microbiol.">
        <title>Roseomonas aerophila sp. nov., isolated from air.</title>
        <authorList>
            <person name="Kim S.J."/>
            <person name="Weon H.Y."/>
            <person name="Ahn J.H."/>
            <person name="Hong S.B."/>
            <person name="Seok S.J."/>
            <person name="Whang K.S."/>
            <person name="Kwon S.W."/>
        </authorList>
    </citation>
    <scope>NUCLEOTIDE SEQUENCE [LARGE SCALE GENOMIC DNA]</scope>
    <source>
        <strain evidence="4 5">NBRC 108923</strain>
    </source>
</reference>